<dbReference type="Pfam" id="PF02518">
    <property type="entry name" value="HATPase_c"/>
    <property type="match status" value="1"/>
</dbReference>
<dbReference type="GO" id="GO:0005886">
    <property type="term" value="C:plasma membrane"/>
    <property type="evidence" value="ECO:0007669"/>
    <property type="project" value="UniProtKB-SubCell"/>
</dbReference>
<dbReference type="PROSITE" id="PS50109">
    <property type="entry name" value="HIS_KIN"/>
    <property type="match status" value="1"/>
</dbReference>
<evidence type="ECO:0000256" key="8">
    <source>
        <dbReference type="ARBA" id="ARBA00022777"/>
    </source>
</evidence>
<dbReference type="AlphaFoldDB" id="A0A6I4UTI0"/>
<evidence type="ECO:0000256" key="10">
    <source>
        <dbReference type="ARBA" id="ARBA00023012"/>
    </source>
</evidence>
<dbReference type="InterPro" id="IPR036097">
    <property type="entry name" value="HisK_dim/P_sf"/>
</dbReference>
<dbReference type="PRINTS" id="PR00344">
    <property type="entry name" value="BCTRLSENSOR"/>
</dbReference>
<accession>A0A6I4UTI0</accession>
<evidence type="ECO:0000256" key="9">
    <source>
        <dbReference type="ARBA" id="ARBA00022840"/>
    </source>
</evidence>
<dbReference type="InterPro" id="IPR003594">
    <property type="entry name" value="HATPase_dom"/>
</dbReference>
<evidence type="ECO:0000256" key="1">
    <source>
        <dbReference type="ARBA" id="ARBA00000085"/>
    </source>
</evidence>
<dbReference type="FunFam" id="1.10.287.130:FF:000008">
    <property type="entry name" value="Two-component sensor histidine kinase"/>
    <property type="match status" value="1"/>
</dbReference>
<keyword evidence="12" id="KW-0812">Transmembrane</keyword>
<evidence type="ECO:0000256" key="6">
    <source>
        <dbReference type="ARBA" id="ARBA00022679"/>
    </source>
</evidence>
<keyword evidence="6" id="KW-0808">Transferase</keyword>
<keyword evidence="8 14" id="KW-0418">Kinase</keyword>
<dbReference type="EC" id="2.7.13.3" evidence="3"/>
<dbReference type="EMBL" id="WTYK01000002">
    <property type="protein sequence ID" value="MXP40817.1"/>
    <property type="molecule type" value="Genomic_DNA"/>
</dbReference>
<reference evidence="14 15" key="1">
    <citation type="submission" date="2019-12" db="EMBL/GenBank/DDBJ databases">
        <title>Genomic-based taxomic classification of the family Erythrobacteraceae.</title>
        <authorList>
            <person name="Xu L."/>
        </authorList>
    </citation>
    <scope>NUCLEOTIDE SEQUENCE [LARGE SCALE GENOMIC DNA]</scope>
    <source>
        <strain evidence="14 15">MCCC 1K02066</strain>
    </source>
</reference>
<feature type="transmembrane region" description="Helical" evidence="12">
    <location>
        <begin position="6"/>
        <end position="24"/>
    </location>
</feature>
<evidence type="ECO:0000256" key="5">
    <source>
        <dbReference type="ARBA" id="ARBA00022553"/>
    </source>
</evidence>
<gene>
    <name evidence="14" type="ORF">GRI75_04045</name>
</gene>
<dbReference type="GO" id="GO:0004721">
    <property type="term" value="F:phosphoprotein phosphatase activity"/>
    <property type="evidence" value="ECO:0007669"/>
    <property type="project" value="TreeGrafter"/>
</dbReference>
<dbReference type="PANTHER" id="PTHR45453">
    <property type="entry name" value="PHOSPHATE REGULON SENSOR PROTEIN PHOR"/>
    <property type="match status" value="1"/>
</dbReference>
<dbReference type="Gene3D" id="1.10.287.130">
    <property type="match status" value="1"/>
</dbReference>
<dbReference type="RefSeq" id="WP_160745678.1">
    <property type="nucleotide sequence ID" value="NZ_WTYK01000002.1"/>
</dbReference>
<dbReference type="GO" id="GO:0000155">
    <property type="term" value="F:phosphorelay sensor kinase activity"/>
    <property type="evidence" value="ECO:0007669"/>
    <property type="project" value="InterPro"/>
</dbReference>
<dbReference type="SMART" id="SM00388">
    <property type="entry name" value="HisKA"/>
    <property type="match status" value="1"/>
</dbReference>
<dbReference type="InterPro" id="IPR004358">
    <property type="entry name" value="Sig_transdc_His_kin-like_C"/>
</dbReference>
<evidence type="ECO:0000313" key="15">
    <source>
        <dbReference type="Proteomes" id="UP000469159"/>
    </source>
</evidence>
<dbReference type="PANTHER" id="PTHR45453:SF1">
    <property type="entry name" value="PHOSPHATE REGULON SENSOR PROTEIN PHOR"/>
    <property type="match status" value="1"/>
</dbReference>
<dbReference type="SUPFAM" id="SSF55874">
    <property type="entry name" value="ATPase domain of HSP90 chaperone/DNA topoisomerase II/histidine kinase"/>
    <property type="match status" value="1"/>
</dbReference>
<keyword evidence="11 12" id="KW-0472">Membrane</keyword>
<dbReference type="InterPro" id="IPR036890">
    <property type="entry name" value="HATPase_C_sf"/>
</dbReference>
<keyword evidence="9" id="KW-0067">ATP-binding</keyword>
<proteinExistence type="predicted"/>
<dbReference type="GO" id="GO:0016036">
    <property type="term" value="P:cellular response to phosphate starvation"/>
    <property type="evidence" value="ECO:0007669"/>
    <property type="project" value="TreeGrafter"/>
</dbReference>
<evidence type="ECO:0000256" key="7">
    <source>
        <dbReference type="ARBA" id="ARBA00022741"/>
    </source>
</evidence>
<evidence type="ECO:0000256" key="11">
    <source>
        <dbReference type="ARBA" id="ARBA00023136"/>
    </source>
</evidence>
<dbReference type="Proteomes" id="UP000469159">
    <property type="component" value="Unassembled WGS sequence"/>
</dbReference>
<name>A0A6I4UTI0_9SPHN</name>
<comment type="caution">
    <text evidence="14">The sequence shown here is derived from an EMBL/GenBank/DDBJ whole genome shotgun (WGS) entry which is preliminary data.</text>
</comment>
<dbReference type="FunFam" id="3.30.565.10:FF:000006">
    <property type="entry name" value="Sensor histidine kinase WalK"/>
    <property type="match status" value="1"/>
</dbReference>
<dbReference type="SUPFAM" id="SSF47384">
    <property type="entry name" value="Homodimeric domain of signal transducing histidine kinase"/>
    <property type="match status" value="1"/>
</dbReference>
<feature type="domain" description="Histidine kinase" evidence="13">
    <location>
        <begin position="174"/>
        <end position="392"/>
    </location>
</feature>
<dbReference type="OrthoDB" id="9797304at2"/>
<keyword evidence="7" id="KW-0547">Nucleotide-binding</keyword>
<evidence type="ECO:0000256" key="2">
    <source>
        <dbReference type="ARBA" id="ARBA00004236"/>
    </source>
</evidence>
<evidence type="ECO:0000256" key="4">
    <source>
        <dbReference type="ARBA" id="ARBA00022475"/>
    </source>
</evidence>
<evidence type="ECO:0000256" key="3">
    <source>
        <dbReference type="ARBA" id="ARBA00012438"/>
    </source>
</evidence>
<keyword evidence="5" id="KW-0597">Phosphoprotein</keyword>
<keyword evidence="10" id="KW-0902">Two-component regulatory system</keyword>
<comment type="subcellular location">
    <subcellularLocation>
        <location evidence="2">Cell membrane</location>
    </subcellularLocation>
</comment>
<dbReference type="GO" id="GO:0005524">
    <property type="term" value="F:ATP binding"/>
    <property type="evidence" value="ECO:0007669"/>
    <property type="project" value="UniProtKB-KW"/>
</dbReference>
<protein>
    <recommendedName>
        <fullName evidence="3">histidine kinase</fullName>
        <ecNumber evidence="3">2.7.13.3</ecNumber>
    </recommendedName>
</protein>
<comment type="catalytic activity">
    <reaction evidence="1">
        <text>ATP + protein L-histidine = ADP + protein N-phospho-L-histidine.</text>
        <dbReference type="EC" id="2.7.13.3"/>
    </reaction>
</comment>
<evidence type="ECO:0000259" key="13">
    <source>
        <dbReference type="PROSITE" id="PS50109"/>
    </source>
</evidence>
<dbReference type="Gene3D" id="3.30.565.10">
    <property type="entry name" value="Histidine kinase-like ATPase, C-terminal domain"/>
    <property type="match status" value="1"/>
</dbReference>
<sequence>MSESRAIPWPGIGLALAAGVFMLVAGTDFWIAIAVVAIWIGSIFLFTPPPPSAPAQVEGMQLTRDGMRELIEHSGMPLLLLDGSRIVIANVEAREVLGRHILGQDARVAFRHPAAVDLLGRDKGGSVTVQGLTGPRSTWQMTRQPIDGRYWLVELINRTTEADISRAHTDFVANASHELRTPLASIIGYVETLAEEGENVDPDMAAKFHDTVLKEARRLQNLVNDLMSLSRVEAEKHDQPRDKLDLGALTERAARDGAGPQRLDRLVLHRPEEPITVRGDSDQLEQVVRNLVDNALKYGDPEAPVEVSLAHGERDMAVLEVRDRGEGIAPEHLPHLTRRFYRTDPGRSRAAGGTGLGLAIVKHIVERHRGRLDIASKRGQGTIVTIRMPMVGEEVEGES</sequence>
<keyword evidence="4" id="KW-1003">Cell membrane</keyword>
<dbReference type="Pfam" id="PF00512">
    <property type="entry name" value="HisKA"/>
    <property type="match status" value="1"/>
</dbReference>
<keyword evidence="12" id="KW-1133">Transmembrane helix</keyword>
<evidence type="ECO:0000256" key="12">
    <source>
        <dbReference type="SAM" id="Phobius"/>
    </source>
</evidence>
<dbReference type="InterPro" id="IPR005467">
    <property type="entry name" value="His_kinase_dom"/>
</dbReference>
<dbReference type="SMART" id="SM00387">
    <property type="entry name" value="HATPase_c"/>
    <property type="match status" value="1"/>
</dbReference>
<dbReference type="InterPro" id="IPR050351">
    <property type="entry name" value="BphY/WalK/GraS-like"/>
</dbReference>
<keyword evidence="15" id="KW-1185">Reference proteome</keyword>
<dbReference type="CDD" id="cd00082">
    <property type="entry name" value="HisKA"/>
    <property type="match status" value="1"/>
</dbReference>
<organism evidence="14 15">
    <name type="scientific">Croceibacterium soli</name>
    <dbReference type="NCBI Taxonomy" id="1739690"/>
    <lineage>
        <taxon>Bacteria</taxon>
        <taxon>Pseudomonadati</taxon>
        <taxon>Pseudomonadota</taxon>
        <taxon>Alphaproteobacteria</taxon>
        <taxon>Sphingomonadales</taxon>
        <taxon>Erythrobacteraceae</taxon>
        <taxon>Croceibacterium</taxon>
    </lineage>
</organism>
<evidence type="ECO:0000313" key="14">
    <source>
        <dbReference type="EMBL" id="MXP40817.1"/>
    </source>
</evidence>
<dbReference type="InterPro" id="IPR003661">
    <property type="entry name" value="HisK_dim/P_dom"/>
</dbReference>